<feature type="transmembrane region" description="Helical" evidence="6">
    <location>
        <begin position="306"/>
        <end position="323"/>
    </location>
</feature>
<name>A0A8D4VQF9_9GAMM</name>
<feature type="transmembrane region" description="Helical" evidence="6">
    <location>
        <begin position="20"/>
        <end position="41"/>
    </location>
</feature>
<feature type="transmembrane region" description="Helical" evidence="6">
    <location>
        <begin position="215"/>
        <end position="235"/>
    </location>
</feature>
<dbReference type="PANTHER" id="PTHR43124">
    <property type="entry name" value="PURINE EFFLUX PUMP PBUE"/>
    <property type="match status" value="1"/>
</dbReference>
<dbReference type="InterPro" id="IPR011701">
    <property type="entry name" value="MFS"/>
</dbReference>
<feature type="transmembrane region" description="Helical" evidence="6">
    <location>
        <begin position="53"/>
        <end position="75"/>
    </location>
</feature>
<keyword evidence="2" id="KW-1003">Cell membrane</keyword>
<dbReference type="Pfam" id="PF07690">
    <property type="entry name" value="MFS_1"/>
    <property type="match status" value="1"/>
</dbReference>
<dbReference type="KEGG" id="moz:MoryE10_32140"/>
<dbReference type="InterPro" id="IPR050189">
    <property type="entry name" value="MFS_Efflux_Transporters"/>
</dbReference>
<keyword evidence="3 6" id="KW-0812">Transmembrane</keyword>
<feature type="transmembrane region" description="Helical" evidence="6">
    <location>
        <begin position="283"/>
        <end position="300"/>
    </location>
</feature>
<feature type="transmembrane region" description="Helical" evidence="6">
    <location>
        <begin position="108"/>
        <end position="126"/>
    </location>
</feature>
<dbReference type="AlphaFoldDB" id="A0A8D4VQF9"/>
<evidence type="ECO:0000256" key="4">
    <source>
        <dbReference type="ARBA" id="ARBA00022989"/>
    </source>
</evidence>
<dbReference type="Proteomes" id="UP000824988">
    <property type="component" value="Chromosome"/>
</dbReference>
<dbReference type="EMBL" id="AP019782">
    <property type="protein sequence ID" value="BBL72608.1"/>
    <property type="molecule type" value="Genomic_DNA"/>
</dbReference>
<gene>
    <name evidence="7" type="ORF">MoryE10_32140</name>
</gene>
<sequence length="402" mass="42789">MPTTLHHHRTPFDDWRSILISVYLTLIGYGVQVAMPVISAARMELLGFSKVEVGRVAGADLGGLALGALLAALLLGRADRRVLVIVGAALVVVANGLCMTYPQYEPTLWLRGVAGIGGGLCTAVAVSSLGASSRPARAYNIMLFAFAFFQALEMRVLPTLSMNGIYWLFIWGFVAGAAGVRWLPARPHESILDAELDVAEPSGGHHLEHRRVPAYIPWLGLAAIFFTYVNIGGYWTYIELAADDAGVAEGLMRGLLEWGSLASITGCLLATRISDRFGLARPLMMTLASMALAVGLLHSGIDAGKVVVSILSFNLLWTFVDIFQMSSVANADHSGVFAALMPGAQGLGQIVGPNLAASLLDASLGYDAVFLLCALSTLIGLAVYAAMYWRLRRLIPALADAS</sequence>
<organism evidence="7 8">
    <name type="scientific">Methylogaea oryzae</name>
    <dbReference type="NCBI Taxonomy" id="1295382"/>
    <lineage>
        <taxon>Bacteria</taxon>
        <taxon>Pseudomonadati</taxon>
        <taxon>Pseudomonadota</taxon>
        <taxon>Gammaproteobacteria</taxon>
        <taxon>Methylococcales</taxon>
        <taxon>Methylococcaceae</taxon>
        <taxon>Methylogaea</taxon>
    </lineage>
</organism>
<comment type="subcellular location">
    <subcellularLocation>
        <location evidence="1">Cell membrane</location>
        <topology evidence="1">Multi-pass membrane protein</topology>
    </subcellularLocation>
</comment>
<dbReference type="RefSeq" id="WP_221047650.1">
    <property type="nucleotide sequence ID" value="NZ_AP019782.1"/>
</dbReference>
<evidence type="ECO:0000313" key="8">
    <source>
        <dbReference type="Proteomes" id="UP000824988"/>
    </source>
</evidence>
<feature type="transmembrane region" description="Helical" evidence="6">
    <location>
        <begin position="82"/>
        <end position="102"/>
    </location>
</feature>
<keyword evidence="5 6" id="KW-0472">Membrane</keyword>
<accession>A0A8D4VQF9</accession>
<feature type="transmembrane region" description="Helical" evidence="6">
    <location>
        <begin position="138"/>
        <end position="158"/>
    </location>
</feature>
<dbReference type="GO" id="GO:0005886">
    <property type="term" value="C:plasma membrane"/>
    <property type="evidence" value="ECO:0007669"/>
    <property type="project" value="UniProtKB-SubCell"/>
</dbReference>
<evidence type="ECO:0000313" key="7">
    <source>
        <dbReference type="EMBL" id="BBL72608.1"/>
    </source>
</evidence>
<evidence type="ECO:0000256" key="6">
    <source>
        <dbReference type="SAM" id="Phobius"/>
    </source>
</evidence>
<evidence type="ECO:0000256" key="2">
    <source>
        <dbReference type="ARBA" id="ARBA00022475"/>
    </source>
</evidence>
<reference evidence="7" key="1">
    <citation type="submission" date="2019-06" db="EMBL/GenBank/DDBJ databases">
        <title>Complete genome sequence of Methylogaea oryzae strain JCM16910.</title>
        <authorList>
            <person name="Asakawa S."/>
        </authorList>
    </citation>
    <scope>NUCLEOTIDE SEQUENCE</scope>
    <source>
        <strain evidence="7">E10</strain>
    </source>
</reference>
<feature type="transmembrane region" description="Helical" evidence="6">
    <location>
        <begin position="368"/>
        <end position="389"/>
    </location>
</feature>
<dbReference type="PANTHER" id="PTHR43124:SF10">
    <property type="entry name" value="PURINE EFFLUX PUMP PBUE"/>
    <property type="match status" value="1"/>
</dbReference>
<proteinExistence type="predicted"/>
<evidence type="ECO:0000256" key="1">
    <source>
        <dbReference type="ARBA" id="ARBA00004651"/>
    </source>
</evidence>
<protein>
    <submittedName>
        <fullName evidence="7">Uncharacterized protein</fullName>
    </submittedName>
</protein>
<evidence type="ECO:0000256" key="3">
    <source>
        <dbReference type="ARBA" id="ARBA00022692"/>
    </source>
</evidence>
<feature type="transmembrane region" description="Helical" evidence="6">
    <location>
        <begin position="164"/>
        <end position="183"/>
    </location>
</feature>
<keyword evidence="8" id="KW-1185">Reference proteome</keyword>
<dbReference type="GO" id="GO:0022857">
    <property type="term" value="F:transmembrane transporter activity"/>
    <property type="evidence" value="ECO:0007669"/>
    <property type="project" value="InterPro"/>
</dbReference>
<keyword evidence="4 6" id="KW-1133">Transmembrane helix</keyword>
<evidence type="ECO:0000256" key="5">
    <source>
        <dbReference type="ARBA" id="ARBA00023136"/>
    </source>
</evidence>